<evidence type="ECO:0000256" key="2">
    <source>
        <dbReference type="ARBA" id="ARBA00022630"/>
    </source>
</evidence>
<keyword evidence="4 7" id="KW-0560">Oxidoreductase</keyword>
<dbReference type="EMBL" id="PNXY01000014">
    <property type="protein sequence ID" value="PMS29047.1"/>
    <property type="molecule type" value="Genomic_DNA"/>
</dbReference>
<organism evidence="7 10">
    <name type="scientific">Paraburkholderia rhynchosiae</name>
    <dbReference type="NCBI Taxonomy" id="487049"/>
    <lineage>
        <taxon>Bacteria</taxon>
        <taxon>Pseudomonadati</taxon>
        <taxon>Pseudomonadota</taxon>
        <taxon>Betaproteobacteria</taxon>
        <taxon>Burkholderiales</taxon>
        <taxon>Burkholderiaceae</taxon>
        <taxon>Paraburkholderia</taxon>
    </lineage>
</organism>
<dbReference type="OrthoDB" id="9781621at2"/>
<evidence type="ECO:0000256" key="1">
    <source>
        <dbReference type="ARBA" id="ARBA00005272"/>
    </source>
</evidence>
<dbReference type="RefSeq" id="WP_102633834.1">
    <property type="nucleotide sequence ID" value="NZ_CADIJZ010000004.1"/>
</dbReference>
<dbReference type="PANTHER" id="PTHR43706:SF45">
    <property type="entry name" value="NADH DEHYDROGENASE-LIKE PROTEIN RV1812C"/>
    <property type="match status" value="1"/>
</dbReference>
<dbReference type="EMBL" id="CADIJZ010000004">
    <property type="protein sequence ID" value="CAB3651895.1"/>
    <property type="molecule type" value="Genomic_DNA"/>
</dbReference>
<dbReference type="InterPro" id="IPR023753">
    <property type="entry name" value="FAD/NAD-binding_dom"/>
</dbReference>
<comment type="similarity">
    <text evidence="1">Belongs to the NADH dehydrogenase family.</text>
</comment>
<reference evidence="8 9" key="1">
    <citation type="submission" date="2018-01" db="EMBL/GenBank/DDBJ databases">
        <title>Whole genome analyses suggest that Burkholderia sensu lato contains two further novel genera in the rhizoxinica-symbiotica group Mycetohabitans gen. nov., and Trinickia gen. nov.: implications for the evolution of diazotrophy and nodulation in the Burkholderiaceae.</title>
        <authorList>
            <person name="Estrada-de los Santos P."/>
            <person name="Palmer M."/>
            <person name="Chavez-Ramirez B."/>
            <person name="Beukes C."/>
            <person name="Steenkamp E.T."/>
            <person name="Hirsch A.M."/>
            <person name="Manyaka P."/>
            <person name="Maluk M."/>
            <person name="Lafos M."/>
            <person name="Crook M."/>
            <person name="Gross E."/>
            <person name="Simon M.F."/>
            <person name="Bueno dos Reis Junior F."/>
            <person name="Poole P.S."/>
            <person name="Venter S.N."/>
            <person name="James E.K."/>
        </authorList>
    </citation>
    <scope>NUCLEOTIDE SEQUENCE [LARGE SCALE GENOMIC DNA]</scope>
    <source>
        <strain evidence="8 9">WSM 3937</strain>
    </source>
</reference>
<sequence>MKRIVVIGGGFAGLWSAIGAARKLDEQGASNQVEVVMVNPHAHHSIRVRNYEADLAATLVPLSDVLGPVGVQWIQGAATDIDVAGKQVTVSVRGRTTPLTFDKLVLASGSRLADAPIRGLADHAFNVDTYEGAERLERRLLAMVHSHGAGSLTFVVIGSGLTGVEVASELPHRVRDFLAASGERLREREVRVMLIERAPRIAMAMGGAQPVIEQALTQLGIEMMTSVEIEQIDDMGMTLAGGKRIDASTIIWCGGMHASPLTRCIPVERDALGRVPVDKTLRVEGVPDVFAAGDVARALFEDGRHESVMSCQHSRPMGRFAGHNVVCDLLGLPMLPLDIDWYTTILDLGPWGAVYTEGWERRLAAQGQQAKNVKRVINTERIYPPRTGNRADLFSAAAPIVQAPPPING</sequence>
<dbReference type="PRINTS" id="PR00368">
    <property type="entry name" value="FADPNR"/>
</dbReference>
<dbReference type="EC" id="1.6.-.-" evidence="7"/>
<name>A0A2N7WI02_9BURK</name>
<dbReference type="GO" id="GO:0003954">
    <property type="term" value="F:NADH dehydrogenase activity"/>
    <property type="evidence" value="ECO:0007669"/>
    <property type="project" value="InterPro"/>
</dbReference>
<dbReference type="Proteomes" id="UP000494205">
    <property type="component" value="Unassembled WGS sequence"/>
</dbReference>
<evidence type="ECO:0000313" key="7">
    <source>
        <dbReference type="EMBL" id="CAB3651895.1"/>
    </source>
</evidence>
<keyword evidence="9" id="KW-1185">Reference proteome</keyword>
<evidence type="ECO:0000259" key="6">
    <source>
        <dbReference type="Pfam" id="PF07992"/>
    </source>
</evidence>
<keyword evidence="5" id="KW-0520">NAD</keyword>
<dbReference type="Proteomes" id="UP000235659">
    <property type="component" value="Unassembled WGS sequence"/>
</dbReference>
<dbReference type="AlphaFoldDB" id="A0A2N7WI02"/>
<dbReference type="PANTHER" id="PTHR43706">
    <property type="entry name" value="NADH DEHYDROGENASE"/>
    <property type="match status" value="1"/>
</dbReference>
<evidence type="ECO:0000313" key="10">
    <source>
        <dbReference type="Proteomes" id="UP000494205"/>
    </source>
</evidence>
<evidence type="ECO:0000256" key="5">
    <source>
        <dbReference type="ARBA" id="ARBA00023027"/>
    </source>
</evidence>
<keyword evidence="2" id="KW-0285">Flavoprotein</keyword>
<reference evidence="7 10" key="2">
    <citation type="submission" date="2020-04" db="EMBL/GenBank/DDBJ databases">
        <authorList>
            <person name="De Canck E."/>
        </authorList>
    </citation>
    <scope>NUCLEOTIDE SEQUENCE [LARGE SCALE GENOMIC DNA]</scope>
    <source>
        <strain evidence="7 10">LMG 27174</strain>
    </source>
</reference>
<accession>A0A2N7WI02</accession>
<dbReference type="InterPro" id="IPR036188">
    <property type="entry name" value="FAD/NAD-bd_sf"/>
</dbReference>
<evidence type="ECO:0000313" key="9">
    <source>
        <dbReference type="Proteomes" id="UP000235659"/>
    </source>
</evidence>
<proteinExistence type="inferred from homology"/>
<gene>
    <name evidence="8" type="ORF">C0Z16_19880</name>
    <name evidence="7" type="ORF">LMG27174_01194</name>
</gene>
<keyword evidence="3" id="KW-0274">FAD</keyword>
<evidence type="ECO:0000313" key="8">
    <source>
        <dbReference type="EMBL" id="PMS29047.1"/>
    </source>
</evidence>
<dbReference type="PRINTS" id="PR00469">
    <property type="entry name" value="PNDRDTASEII"/>
</dbReference>
<evidence type="ECO:0000256" key="4">
    <source>
        <dbReference type="ARBA" id="ARBA00023002"/>
    </source>
</evidence>
<dbReference type="SUPFAM" id="SSF51905">
    <property type="entry name" value="FAD/NAD(P)-binding domain"/>
    <property type="match status" value="1"/>
</dbReference>
<dbReference type="Pfam" id="PF07992">
    <property type="entry name" value="Pyr_redox_2"/>
    <property type="match status" value="1"/>
</dbReference>
<feature type="domain" description="FAD/NAD(P)-binding" evidence="6">
    <location>
        <begin position="3"/>
        <end position="317"/>
    </location>
</feature>
<protein>
    <submittedName>
        <fullName evidence="7">NADH dehydrogenase-like protein</fullName>
        <ecNumber evidence="7">1.6.-.-</ecNumber>
    </submittedName>
    <submittedName>
        <fullName evidence="8">Proton-conducting membrane transporter</fullName>
    </submittedName>
</protein>
<dbReference type="InterPro" id="IPR045024">
    <property type="entry name" value="NDH-2"/>
</dbReference>
<dbReference type="Gene3D" id="3.50.50.100">
    <property type="match status" value="1"/>
</dbReference>
<evidence type="ECO:0000256" key="3">
    <source>
        <dbReference type="ARBA" id="ARBA00022827"/>
    </source>
</evidence>